<dbReference type="AlphaFoldDB" id="A0A6P1TV78"/>
<dbReference type="RefSeq" id="WP_161840210.1">
    <property type="nucleotide sequence ID" value="NZ_CP048000.1"/>
</dbReference>
<accession>A0A6P1TV78</accession>
<evidence type="ECO:0000313" key="2">
    <source>
        <dbReference type="EMBL" id="QHQ63388.1"/>
    </source>
</evidence>
<dbReference type="GO" id="GO:0016747">
    <property type="term" value="F:acyltransferase activity, transferring groups other than amino-acyl groups"/>
    <property type="evidence" value="ECO:0007669"/>
    <property type="project" value="InterPro"/>
</dbReference>
<dbReference type="SUPFAM" id="SSF55729">
    <property type="entry name" value="Acyl-CoA N-acyltransferases (Nat)"/>
    <property type="match status" value="1"/>
</dbReference>
<dbReference type="Proteomes" id="UP000464314">
    <property type="component" value="Chromosome"/>
</dbReference>
<dbReference type="CDD" id="cd04301">
    <property type="entry name" value="NAT_SF"/>
    <property type="match status" value="1"/>
</dbReference>
<dbReference type="KEGG" id="anr:Ana3638_23595"/>
<protein>
    <submittedName>
        <fullName evidence="2">GNAT family N-acetyltransferase</fullName>
    </submittedName>
</protein>
<dbReference type="InterPro" id="IPR000182">
    <property type="entry name" value="GNAT_dom"/>
</dbReference>
<name>A0A6P1TV78_9FIRM</name>
<keyword evidence="3" id="KW-1185">Reference proteome</keyword>
<evidence type="ECO:0000259" key="1">
    <source>
        <dbReference type="PROSITE" id="PS51186"/>
    </source>
</evidence>
<dbReference type="PROSITE" id="PS51186">
    <property type="entry name" value="GNAT"/>
    <property type="match status" value="1"/>
</dbReference>
<dbReference type="EMBL" id="CP048000">
    <property type="protein sequence ID" value="QHQ63388.1"/>
    <property type="molecule type" value="Genomic_DNA"/>
</dbReference>
<organism evidence="2 3">
    <name type="scientific">Anaerocolumna sedimenticola</name>
    <dbReference type="NCBI Taxonomy" id="2696063"/>
    <lineage>
        <taxon>Bacteria</taxon>
        <taxon>Bacillati</taxon>
        <taxon>Bacillota</taxon>
        <taxon>Clostridia</taxon>
        <taxon>Lachnospirales</taxon>
        <taxon>Lachnospiraceae</taxon>
        <taxon>Anaerocolumna</taxon>
    </lineage>
</organism>
<sequence length="151" mass="16941">MDIIHCNTYLVDLAVNAMVTIKCTDGLPIELATSTAMTTFLENPFNHLLIAVDASKTVGYLIAYELQRPDREQSMMFLYDITVIDEYRKRGIGTALVEKLKSLCTTKPMMKMFVPTNRSNISAVGLYQKTGAIPSNDIDEVFLTWDFDVSS</sequence>
<dbReference type="InterPro" id="IPR016181">
    <property type="entry name" value="Acyl_CoA_acyltransferase"/>
</dbReference>
<keyword evidence="2" id="KW-0808">Transferase</keyword>
<dbReference type="Pfam" id="PF00583">
    <property type="entry name" value="Acetyltransf_1"/>
    <property type="match status" value="1"/>
</dbReference>
<dbReference type="Gene3D" id="3.40.630.30">
    <property type="match status" value="1"/>
</dbReference>
<feature type="domain" description="N-acetyltransferase" evidence="1">
    <location>
        <begin position="8"/>
        <end position="151"/>
    </location>
</feature>
<proteinExistence type="predicted"/>
<evidence type="ECO:0000313" key="3">
    <source>
        <dbReference type="Proteomes" id="UP000464314"/>
    </source>
</evidence>
<gene>
    <name evidence="2" type="ORF">Ana3638_23595</name>
</gene>
<reference evidence="2 3" key="1">
    <citation type="submission" date="2020-01" db="EMBL/GenBank/DDBJ databases">
        <title>Genome analysis of Anaerocolumna sp. CBA3638.</title>
        <authorList>
            <person name="Kim J."/>
            <person name="Roh S.W."/>
        </authorList>
    </citation>
    <scope>NUCLEOTIDE SEQUENCE [LARGE SCALE GENOMIC DNA]</scope>
    <source>
        <strain evidence="2 3">CBA3638</strain>
    </source>
</reference>